<reference evidence="3 4" key="1">
    <citation type="submission" date="2020-06" db="EMBL/GenBank/DDBJ databases">
        <authorList>
            <person name="Li R."/>
            <person name="Bekaert M."/>
        </authorList>
    </citation>
    <scope>NUCLEOTIDE SEQUENCE [LARGE SCALE GENOMIC DNA]</scope>
    <source>
        <strain evidence="4">wild</strain>
    </source>
</reference>
<dbReference type="Proteomes" id="UP000507470">
    <property type="component" value="Unassembled WGS sequence"/>
</dbReference>
<dbReference type="SMART" id="SM00355">
    <property type="entry name" value="ZnF_C2H2"/>
    <property type="match status" value="3"/>
</dbReference>
<accession>A0A6J8E677</accession>
<feature type="domain" description="C2H2-type" evidence="2">
    <location>
        <begin position="106"/>
        <end position="129"/>
    </location>
</feature>
<dbReference type="Pfam" id="PF23224">
    <property type="entry name" value="zf-C2H2_2nd_ZNF462"/>
    <property type="match status" value="1"/>
</dbReference>
<evidence type="ECO:0000256" key="1">
    <source>
        <dbReference type="PROSITE-ProRule" id="PRU00042"/>
    </source>
</evidence>
<proteinExistence type="predicted"/>
<evidence type="ECO:0000313" key="3">
    <source>
        <dbReference type="EMBL" id="CAC5415970.1"/>
    </source>
</evidence>
<evidence type="ECO:0000259" key="2">
    <source>
        <dbReference type="PROSITE" id="PS50157"/>
    </source>
</evidence>
<keyword evidence="4" id="KW-1185">Reference proteome</keyword>
<dbReference type="PROSITE" id="PS00028">
    <property type="entry name" value="ZINC_FINGER_C2H2_1"/>
    <property type="match status" value="1"/>
</dbReference>
<organism evidence="3 4">
    <name type="scientific">Mytilus coruscus</name>
    <name type="common">Sea mussel</name>
    <dbReference type="NCBI Taxonomy" id="42192"/>
    <lineage>
        <taxon>Eukaryota</taxon>
        <taxon>Metazoa</taxon>
        <taxon>Spiralia</taxon>
        <taxon>Lophotrochozoa</taxon>
        <taxon>Mollusca</taxon>
        <taxon>Bivalvia</taxon>
        <taxon>Autobranchia</taxon>
        <taxon>Pteriomorphia</taxon>
        <taxon>Mytilida</taxon>
        <taxon>Mytiloidea</taxon>
        <taxon>Mytilidae</taxon>
        <taxon>Mytilinae</taxon>
        <taxon>Mytilus</taxon>
    </lineage>
</organism>
<dbReference type="GO" id="GO:0008270">
    <property type="term" value="F:zinc ion binding"/>
    <property type="evidence" value="ECO:0007669"/>
    <property type="project" value="UniProtKB-KW"/>
</dbReference>
<keyword evidence="1" id="KW-0862">Zinc</keyword>
<dbReference type="AlphaFoldDB" id="A0A6J8E677"/>
<dbReference type="InterPro" id="IPR057832">
    <property type="entry name" value="Znf_C2H2_ZNF462_2nd"/>
</dbReference>
<sequence>MQEMDVLNFKFGEYKFQSTWNMVTFYHENPEHLQQIIDEQGHLLDKDGVNILTRQENTEEEDILVIEPRLEGMSCEIDGCSTHKYLTYNSYTKHWKKVHTDTITITFCGKCKRSFIRKNDLLRHLKTDHKLCNETAALMSVDAKSKFTTNNNYINPGHVEGCKTPHFLKHDNYVQHWKKFHEKSIVIYDCSMVGCTIQSTEKSRIIKHQKICHKQLDKNNTLSSYVEPNITFRKYVRVNITAREAARKARQQYVIDHPVNFNVKPNNSLAVSRGQYVDIDFNNNCAKVFKNKVAKVWEEDVANKYFIAKVFGIDITYGDVTLSKTQTGSQTNTTTMASKKKIPEAWKGKEDQVWTGPYSGYKERTWRVSDRDVACPVPECPVITRNLREHALADHLSPMFET</sequence>
<dbReference type="PROSITE" id="PS50157">
    <property type="entry name" value="ZINC_FINGER_C2H2_2"/>
    <property type="match status" value="1"/>
</dbReference>
<keyword evidence="1" id="KW-0479">Metal-binding</keyword>
<dbReference type="InterPro" id="IPR013087">
    <property type="entry name" value="Znf_C2H2_type"/>
</dbReference>
<dbReference type="EMBL" id="CACVKT020008524">
    <property type="protein sequence ID" value="CAC5415970.1"/>
    <property type="molecule type" value="Genomic_DNA"/>
</dbReference>
<keyword evidence="1" id="KW-0863">Zinc-finger</keyword>
<dbReference type="OrthoDB" id="6044162at2759"/>
<protein>
    <recommendedName>
        <fullName evidence="2">C2H2-type domain-containing protein</fullName>
    </recommendedName>
</protein>
<evidence type="ECO:0000313" key="4">
    <source>
        <dbReference type="Proteomes" id="UP000507470"/>
    </source>
</evidence>
<gene>
    <name evidence="3" type="ORF">MCOR_48619</name>
</gene>
<name>A0A6J8E677_MYTCO</name>